<dbReference type="InterPro" id="IPR002372">
    <property type="entry name" value="PQQ_rpt_dom"/>
</dbReference>
<keyword evidence="3" id="KW-1133">Transmembrane helix</keyword>
<reference evidence="6 7" key="1">
    <citation type="journal article" date="2019" name="Int. J. Syst. Evol. Microbiol.">
        <title>The Global Catalogue of Microorganisms (GCM) 10K type strain sequencing project: providing services to taxonomists for standard genome sequencing and annotation.</title>
        <authorList>
            <consortium name="The Broad Institute Genomics Platform"/>
            <consortium name="The Broad Institute Genome Sequencing Center for Infectious Disease"/>
            <person name="Wu L."/>
            <person name="Ma J."/>
        </authorList>
    </citation>
    <scope>NUCLEOTIDE SEQUENCE [LARGE SCALE GENOMIC DNA]</scope>
    <source>
        <strain evidence="6 7">PSR21</strain>
    </source>
</reference>
<name>A0ABD6AE62_9EURY</name>
<dbReference type="Gene3D" id="2.130.10.10">
    <property type="entry name" value="YVTN repeat-like/Quinoprotein amine dehydrogenase"/>
    <property type="match status" value="2"/>
</dbReference>
<sequence>MKPRTFIVVFALLFVLILVGVLGAFQILGSGGTLTELWVSDTARNYQANHHPVAAERTDAGVLIVAPLNEIGDDVELTETSCSLARLNATTGAVMWRAGVPPANCTNHALPSPTIADVNDDGTAEVLIVRGDRTLTVHSAVTGAEVWRHSTSELGYSRPAVADLLSAPGREIVVVDLSGHLFMIRADGSTAWDRELGSTVWADPAVDDFDGDGASEIAVATGESVFLLEPDGEQVWRTNVSSLWMATGQADADTAPELFIADNVDNTVYALDGGAGEIQWSRTFDGTPALHAVGDGDADDTPEVYVGASGGTLIALNATDGVTEWTTRLPGAEQRITPPPALGDIDGDEASELVAGTSEGVVVVVDPATGEQVATYEREVPIKTNPTLVDIDGDGDDEILVIYGDGRVVALSFETG</sequence>
<dbReference type="Proteomes" id="UP001596547">
    <property type="component" value="Unassembled WGS sequence"/>
</dbReference>
<dbReference type="Pfam" id="PF13360">
    <property type="entry name" value="PQQ_2"/>
    <property type="match status" value="2"/>
</dbReference>
<dbReference type="EMBL" id="JBHTBF010000003">
    <property type="protein sequence ID" value="MFC7318844.1"/>
    <property type="molecule type" value="Genomic_DNA"/>
</dbReference>
<dbReference type="AlphaFoldDB" id="A0ABD6AE62"/>
<feature type="domain" description="Pyrrolo-quinoline quinone repeat" evidence="5">
    <location>
        <begin position="80"/>
        <end position="198"/>
    </location>
</feature>
<evidence type="ECO:0000256" key="3">
    <source>
        <dbReference type="ARBA" id="ARBA00022989"/>
    </source>
</evidence>
<dbReference type="InterPro" id="IPR045232">
    <property type="entry name" value="FAM234"/>
</dbReference>
<gene>
    <name evidence="6" type="ORF">ACFQPE_18870</name>
</gene>
<dbReference type="SMART" id="SM00564">
    <property type="entry name" value="PQQ"/>
    <property type="match status" value="4"/>
</dbReference>
<comment type="caution">
    <text evidence="6">The sequence shown here is derived from an EMBL/GenBank/DDBJ whole genome shotgun (WGS) entry which is preliminary data.</text>
</comment>
<dbReference type="InterPro" id="IPR018391">
    <property type="entry name" value="PQQ_b-propeller_rpt"/>
</dbReference>
<evidence type="ECO:0000256" key="2">
    <source>
        <dbReference type="ARBA" id="ARBA00022692"/>
    </source>
</evidence>
<evidence type="ECO:0000256" key="1">
    <source>
        <dbReference type="ARBA" id="ARBA00004167"/>
    </source>
</evidence>
<dbReference type="PANTHER" id="PTHR21419">
    <property type="match status" value="1"/>
</dbReference>
<accession>A0ABD6AE62</accession>
<keyword evidence="4" id="KW-0472">Membrane</keyword>
<evidence type="ECO:0000313" key="7">
    <source>
        <dbReference type="Proteomes" id="UP001596547"/>
    </source>
</evidence>
<comment type="subcellular location">
    <subcellularLocation>
        <location evidence="1">Membrane</location>
        <topology evidence="1">Single-pass membrane protein</topology>
    </subcellularLocation>
</comment>
<protein>
    <submittedName>
        <fullName evidence="6">PQQ-binding-like beta-propeller repeat protein</fullName>
    </submittedName>
</protein>
<evidence type="ECO:0000259" key="5">
    <source>
        <dbReference type="Pfam" id="PF13360"/>
    </source>
</evidence>
<evidence type="ECO:0000256" key="4">
    <source>
        <dbReference type="ARBA" id="ARBA00023136"/>
    </source>
</evidence>
<feature type="domain" description="Pyrrolo-quinoline quinone repeat" evidence="5">
    <location>
        <begin position="227"/>
        <end position="414"/>
    </location>
</feature>
<dbReference type="SUPFAM" id="SSF69318">
    <property type="entry name" value="Integrin alpha N-terminal domain"/>
    <property type="match status" value="1"/>
</dbReference>
<dbReference type="PANTHER" id="PTHR21419:SF30">
    <property type="entry name" value="IG-LIKE DOMAIN-CONTAINING PROTEIN"/>
    <property type="match status" value="1"/>
</dbReference>
<proteinExistence type="predicted"/>
<dbReference type="GO" id="GO:0016020">
    <property type="term" value="C:membrane"/>
    <property type="evidence" value="ECO:0007669"/>
    <property type="project" value="UniProtKB-SubCell"/>
</dbReference>
<keyword evidence="2" id="KW-0812">Transmembrane</keyword>
<dbReference type="InterPro" id="IPR028994">
    <property type="entry name" value="Integrin_alpha_N"/>
</dbReference>
<organism evidence="6 7">
    <name type="scientific">Halomarina halobia</name>
    <dbReference type="NCBI Taxonomy" id="3033386"/>
    <lineage>
        <taxon>Archaea</taxon>
        <taxon>Methanobacteriati</taxon>
        <taxon>Methanobacteriota</taxon>
        <taxon>Stenosarchaea group</taxon>
        <taxon>Halobacteria</taxon>
        <taxon>Halobacteriales</taxon>
        <taxon>Natronomonadaceae</taxon>
        <taxon>Halomarina</taxon>
    </lineage>
</organism>
<dbReference type="InterPro" id="IPR015943">
    <property type="entry name" value="WD40/YVTN_repeat-like_dom_sf"/>
</dbReference>
<keyword evidence="7" id="KW-1185">Reference proteome</keyword>
<evidence type="ECO:0000313" key="6">
    <source>
        <dbReference type="EMBL" id="MFC7318844.1"/>
    </source>
</evidence>